<sequence>MKRTITTLLFYFAFVTIYSQTNSISLNPITIKSIVVDTIKTKLNSNLTRVLWLNDTITVNIQNKNIKIDTTYLEKLRKSLKDSTLYRTQQDIDDLIQITKTGGQNCYTYALEKYFLNNETFDQYLFGKRSSIDRESAEKILNNYFKKIGEISTKPSKNLKQAIPNDVLLAFVNQSDWVIHFVYFQNDIFYSKNGIFKPIEFQSLKKFLKKHYGDTKKIVFYKIDEVKIKDTCAKNGNRCTSYVSQ</sequence>
<dbReference type="AlphaFoldDB" id="A0A9X2CNB6"/>
<dbReference type="Proteomes" id="UP001139521">
    <property type="component" value="Unassembled WGS sequence"/>
</dbReference>
<protein>
    <submittedName>
        <fullName evidence="1">Uncharacterized protein</fullName>
    </submittedName>
</protein>
<organism evidence="1 2">
    <name type="scientific">Zunongwangia pacifica</name>
    <dbReference type="NCBI Taxonomy" id="2911062"/>
    <lineage>
        <taxon>Bacteria</taxon>
        <taxon>Pseudomonadati</taxon>
        <taxon>Bacteroidota</taxon>
        <taxon>Flavobacteriia</taxon>
        <taxon>Flavobacteriales</taxon>
        <taxon>Flavobacteriaceae</taxon>
        <taxon>Zunongwangia</taxon>
    </lineage>
</organism>
<dbReference type="EMBL" id="JAKHSK010000011">
    <property type="protein sequence ID" value="MCL6218459.1"/>
    <property type="molecule type" value="Genomic_DNA"/>
</dbReference>
<keyword evidence="2" id="KW-1185">Reference proteome</keyword>
<proteinExistence type="predicted"/>
<evidence type="ECO:0000313" key="2">
    <source>
        <dbReference type="Proteomes" id="UP001139521"/>
    </source>
</evidence>
<comment type="caution">
    <text evidence="1">The sequence shown here is derived from an EMBL/GenBank/DDBJ whole genome shotgun (WGS) entry which is preliminary data.</text>
</comment>
<gene>
    <name evidence="1" type="ORF">L1967_09140</name>
</gene>
<evidence type="ECO:0000313" key="1">
    <source>
        <dbReference type="EMBL" id="MCL6218459.1"/>
    </source>
</evidence>
<dbReference type="RefSeq" id="WP_249601357.1">
    <property type="nucleotide sequence ID" value="NZ_JAKHSK010000011.1"/>
</dbReference>
<name>A0A9X2CNB6_9FLAO</name>
<accession>A0A9X2CNB6</accession>
<reference evidence="1" key="1">
    <citation type="submission" date="2022-01" db="EMBL/GenBank/DDBJ databases">
        <title>Genome sequencing of Zunongwangia sp. M21534 genome.</title>
        <authorList>
            <person name="Chen Y."/>
            <person name="Dong C."/>
            <person name="Shao Z."/>
        </authorList>
    </citation>
    <scope>NUCLEOTIDE SEQUENCE</scope>
    <source>
        <strain evidence="1">MCCC M21534</strain>
    </source>
</reference>